<dbReference type="PRINTS" id="PR00081">
    <property type="entry name" value="GDHRDH"/>
</dbReference>
<comment type="similarity">
    <text evidence="1 3">Belongs to the short-chain dehydrogenases/reductases (SDR) family.</text>
</comment>
<dbReference type="AlphaFoldDB" id="A0A917W4C6"/>
<dbReference type="RefSeq" id="WP_188895854.1">
    <property type="nucleotide sequence ID" value="NZ_BMMZ01000006.1"/>
</dbReference>
<dbReference type="EMBL" id="BMMZ01000006">
    <property type="protein sequence ID" value="GGL66695.1"/>
    <property type="molecule type" value="Genomic_DNA"/>
</dbReference>
<dbReference type="PANTHER" id="PTHR43639">
    <property type="entry name" value="OXIDOREDUCTASE, SHORT-CHAIN DEHYDROGENASE/REDUCTASE FAMILY (AFU_ORTHOLOGUE AFUA_5G02870)"/>
    <property type="match status" value="1"/>
</dbReference>
<reference evidence="4" key="1">
    <citation type="journal article" date="2014" name="Int. J. Syst. Evol. Microbiol.">
        <title>Complete genome sequence of Corynebacterium casei LMG S-19264T (=DSM 44701T), isolated from a smear-ripened cheese.</title>
        <authorList>
            <consortium name="US DOE Joint Genome Institute (JGI-PGF)"/>
            <person name="Walter F."/>
            <person name="Albersmeier A."/>
            <person name="Kalinowski J."/>
            <person name="Ruckert C."/>
        </authorList>
    </citation>
    <scope>NUCLEOTIDE SEQUENCE</scope>
    <source>
        <strain evidence="4">CGMCC 4.7306</strain>
    </source>
</reference>
<reference evidence="4" key="2">
    <citation type="submission" date="2020-09" db="EMBL/GenBank/DDBJ databases">
        <authorList>
            <person name="Sun Q."/>
            <person name="Zhou Y."/>
        </authorList>
    </citation>
    <scope>NUCLEOTIDE SEQUENCE</scope>
    <source>
        <strain evidence="4">CGMCC 4.7306</strain>
    </source>
</reference>
<sequence>MNQKIALVTGAGRANGLGVATARALAERGFHVIVTARTDTQAQKQANLLRADGNSAEGCRLDLTATEEFAALAERIRTYHGRLDALVNNASVFPDMNTPTALDAPVADIRAAFEVDVIGPWALTVALRPLLESAPAARVVNISSGAYQQITCLADRPDDVGAPAYSFAKYTLNQLTVMLAAAFRDTRVLVNAVDPGRADTHPELGSDEEDASPAVAAAWIAEAATLPEGNPSGVLFLEGRQVG</sequence>
<proteinExistence type="inferred from homology"/>
<evidence type="ECO:0000256" key="3">
    <source>
        <dbReference type="RuleBase" id="RU000363"/>
    </source>
</evidence>
<keyword evidence="2" id="KW-0560">Oxidoreductase</keyword>
<evidence type="ECO:0000256" key="1">
    <source>
        <dbReference type="ARBA" id="ARBA00006484"/>
    </source>
</evidence>
<evidence type="ECO:0000313" key="5">
    <source>
        <dbReference type="Proteomes" id="UP000613840"/>
    </source>
</evidence>
<dbReference type="Gene3D" id="3.40.50.720">
    <property type="entry name" value="NAD(P)-binding Rossmann-like Domain"/>
    <property type="match status" value="1"/>
</dbReference>
<dbReference type="Pfam" id="PF00106">
    <property type="entry name" value="adh_short"/>
    <property type="match status" value="1"/>
</dbReference>
<accession>A0A917W4C6</accession>
<dbReference type="InterPro" id="IPR002347">
    <property type="entry name" value="SDR_fam"/>
</dbReference>
<name>A0A917W4C6_9ACTN</name>
<protein>
    <submittedName>
        <fullName evidence="4">Short-chain dehydrogenase</fullName>
    </submittedName>
</protein>
<organism evidence="4 5">
    <name type="scientific">Microlunatus endophyticus</name>
    <dbReference type="NCBI Taxonomy" id="1716077"/>
    <lineage>
        <taxon>Bacteria</taxon>
        <taxon>Bacillati</taxon>
        <taxon>Actinomycetota</taxon>
        <taxon>Actinomycetes</taxon>
        <taxon>Propionibacteriales</taxon>
        <taxon>Propionibacteriaceae</taxon>
        <taxon>Microlunatus</taxon>
    </lineage>
</organism>
<evidence type="ECO:0000313" key="4">
    <source>
        <dbReference type="EMBL" id="GGL66695.1"/>
    </source>
</evidence>
<dbReference type="PRINTS" id="PR00080">
    <property type="entry name" value="SDRFAMILY"/>
</dbReference>
<evidence type="ECO:0000256" key="2">
    <source>
        <dbReference type="ARBA" id="ARBA00023002"/>
    </source>
</evidence>
<gene>
    <name evidence="4" type="ORF">GCM10011575_26500</name>
</gene>
<dbReference type="PANTHER" id="PTHR43639:SF1">
    <property type="entry name" value="SHORT-CHAIN DEHYDROGENASE_REDUCTASE FAMILY PROTEIN"/>
    <property type="match status" value="1"/>
</dbReference>
<dbReference type="GO" id="GO:0016491">
    <property type="term" value="F:oxidoreductase activity"/>
    <property type="evidence" value="ECO:0007669"/>
    <property type="project" value="UniProtKB-KW"/>
</dbReference>
<dbReference type="InterPro" id="IPR036291">
    <property type="entry name" value="NAD(P)-bd_dom_sf"/>
</dbReference>
<comment type="caution">
    <text evidence="4">The sequence shown here is derived from an EMBL/GenBank/DDBJ whole genome shotgun (WGS) entry which is preliminary data.</text>
</comment>
<dbReference type="SUPFAM" id="SSF51735">
    <property type="entry name" value="NAD(P)-binding Rossmann-fold domains"/>
    <property type="match status" value="1"/>
</dbReference>
<dbReference type="Proteomes" id="UP000613840">
    <property type="component" value="Unassembled WGS sequence"/>
</dbReference>
<keyword evidence="5" id="KW-1185">Reference proteome</keyword>